<dbReference type="AlphaFoldDB" id="A0A0F9Q800"/>
<evidence type="ECO:0000313" key="1">
    <source>
        <dbReference type="EMBL" id="KKN01493.1"/>
    </source>
</evidence>
<gene>
    <name evidence="1" type="ORF">LCGC14_1127220</name>
</gene>
<comment type="caution">
    <text evidence="1">The sequence shown here is derived from an EMBL/GenBank/DDBJ whole genome shotgun (WGS) entry which is preliminary data.</text>
</comment>
<proteinExistence type="predicted"/>
<name>A0A0F9Q800_9ZZZZ</name>
<protein>
    <submittedName>
        <fullName evidence="1">Uncharacterized protein</fullName>
    </submittedName>
</protein>
<dbReference type="EMBL" id="LAZR01005255">
    <property type="protein sequence ID" value="KKN01493.1"/>
    <property type="molecule type" value="Genomic_DNA"/>
</dbReference>
<sequence>MYKITITKTEVKEVTVGKEWEKQTDSTEVKTQYGYTPEITKKKELTTTILTQEIEELDLPGVIKAINKL</sequence>
<organism evidence="1">
    <name type="scientific">marine sediment metagenome</name>
    <dbReference type="NCBI Taxonomy" id="412755"/>
    <lineage>
        <taxon>unclassified sequences</taxon>
        <taxon>metagenomes</taxon>
        <taxon>ecological metagenomes</taxon>
    </lineage>
</organism>
<reference evidence="1" key="1">
    <citation type="journal article" date="2015" name="Nature">
        <title>Complex archaea that bridge the gap between prokaryotes and eukaryotes.</title>
        <authorList>
            <person name="Spang A."/>
            <person name="Saw J.H."/>
            <person name="Jorgensen S.L."/>
            <person name="Zaremba-Niedzwiedzka K."/>
            <person name="Martijn J."/>
            <person name="Lind A.E."/>
            <person name="van Eijk R."/>
            <person name="Schleper C."/>
            <person name="Guy L."/>
            <person name="Ettema T.J."/>
        </authorList>
    </citation>
    <scope>NUCLEOTIDE SEQUENCE</scope>
</reference>
<accession>A0A0F9Q800</accession>